<organism evidence="4 5">
    <name type="scientific">Hermetia illucens</name>
    <name type="common">Black soldier fly</name>
    <dbReference type="NCBI Taxonomy" id="343691"/>
    <lineage>
        <taxon>Eukaryota</taxon>
        <taxon>Metazoa</taxon>
        <taxon>Ecdysozoa</taxon>
        <taxon>Arthropoda</taxon>
        <taxon>Hexapoda</taxon>
        <taxon>Insecta</taxon>
        <taxon>Pterygota</taxon>
        <taxon>Neoptera</taxon>
        <taxon>Endopterygota</taxon>
        <taxon>Diptera</taxon>
        <taxon>Brachycera</taxon>
        <taxon>Stratiomyomorpha</taxon>
        <taxon>Stratiomyidae</taxon>
        <taxon>Hermetiinae</taxon>
        <taxon>Hermetia</taxon>
    </lineage>
</organism>
<protein>
    <recommendedName>
        <fullName evidence="3">Peptidase S1 domain-containing protein</fullName>
    </recommendedName>
</protein>
<dbReference type="EMBL" id="LR899010">
    <property type="protein sequence ID" value="CAD7080812.1"/>
    <property type="molecule type" value="Genomic_DNA"/>
</dbReference>
<evidence type="ECO:0000313" key="5">
    <source>
        <dbReference type="Proteomes" id="UP000594454"/>
    </source>
</evidence>
<feature type="chain" id="PRO_5031146000" description="Peptidase S1 domain-containing protein" evidence="2">
    <location>
        <begin position="25"/>
        <end position="440"/>
    </location>
</feature>
<dbReference type="InParanoid" id="A0A7R8UIU1"/>
<name>A0A7R8UIU1_HERIL</name>
<accession>A0A7R8UIU1</accession>
<feature type="region of interest" description="Disordered" evidence="1">
    <location>
        <begin position="343"/>
        <end position="362"/>
    </location>
</feature>
<evidence type="ECO:0000256" key="2">
    <source>
        <dbReference type="SAM" id="SignalP"/>
    </source>
</evidence>
<dbReference type="Proteomes" id="UP000594454">
    <property type="component" value="Chromosome 2"/>
</dbReference>
<dbReference type="SUPFAM" id="SSF50494">
    <property type="entry name" value="Trypsin-like serine proteases"/>
    <property type="match status" value="1"/>
</dbReference>
<keyword evidence="2" id="KW-0732">Signal</keyword>
<dbReference type="Pfam" id="PF00089">
    <property type="entry name" value="Trypsin"/>
    <property type="match status" value="1"/>
</dbReference>
<dbReference type="InterPro" id="IPR043504">
    <property type="entry name" value="Peptidase_S1_PA_chymotrypsin"/>
</dbReference>
<evidence type="ECO:0000313" key="4">
    <source>
        <dbReference type="EMBL" id="CAD7080812.1"/>
    </source>
</evidence>
<feature type="compositionally biased region" description="Basic and acidic residues" evidence="1">
    <location>
        <begin position="351"/>
        <end position="362"/>
    </location>
</feature>
<gene>
    <name evidence="4" type="ORF">HERILL_LOCUS3949</name>
</gene>
<feature type="domain" description="Peptidase S1" evidence="3">
    <location>
        <begin position="24"/>
        <end position="246"/>
    </location>
</feature>
<feature type="signal peptide" evidence="2">
    <location>
        <begin position="1"/>
        <end position="24"/>
    </location>
</feature>
<dbReference type="InterPro" id="IPR009003">
    <property type="entry name" value="Peptidase_S1_PA"/>
</dbReference>
<reference evidence="4 5" key="1">
    <citation type="submission" date="2020-11" db="EMBL/GenBank/DDBJ databases">
        <authorList>
            <person name="Wallbank WR R."/>
            <person name="Pardo Diaz C."/>
            <person name="Kozak K."/>
            <person name="Martin S."/>
            <person name="Jiggins C."/>
            <person name="Moest M."/>
            <person name="Warren A I."/>
            <person name="Generalovic N T."/>
            <person name="Byers J.R.P. K."/>
            <person name="Montejo-Kovacevich G."/>
            <person name="Yen C E."/>
        </authorList>
    </citation>
    <scope>NUCLEOTIDE SEQUENCE [LARGE SCALE GENOMIC DNA]</scope>
</reference>
<evidence type="ECO:0000259" key="3">
    <source>
        <dbReference type="SMART" id="SM00020"/>
    </source>
</evidence>
<dbReference type="InterPro" id="IPR001254">
    <property type="entry name" value="Trypsin_dom"/>
</dbReference>
<dbReference type="SMART" id="SM00020">
    <property type="entry name" value="Tryp_SPc"/>
    <property type="match status" value="1"/>
</dbReference>
<dbReference type="AlphaFoldDB" id="A0A7R8UIU1"/>
<dbReference type="GO" id="GO:0004252">
    <property type="term" value="F:serine-type endopeptidase activity"/>
    <property type="evidence" value="ECO:0007669"/>
    <property type="project" value="InterPro"/>
</dbReference>
<keyword evidence="5" id="KW-1185">Reference proteome</keyword>
<proteinExistence type="predicted"/>
<dbReference type="GO" id="GO:0006508">
    <property type="term" value="P:proteolysis"/>
    <property type="evidence" value="ECO:0007669"/>
    <property type="project" value="InterPro"/>
</dbReference>
<dbReference type="Gene3D" id="2.40.10.10">
    <property type="entry name" value="Trypsin-like serine proteases"/>
    <property type="match status" value="2"/>
</dbReference>
<evidence type="ECO:0000256" key="1">
    <source>
        <dbReference type="SAM" id="MobiDB-lite"/>
    </source>
</evidence>
<sequence>MFIHTFNRLSFYILLFCILQISYALKNGTQNAKIGQFPCTVVLESRLSKKTFAVGVLIHEQYVLGSHLSMVLGTYWVTAIVGDVNFSEKSSSTTRQVRNVTHRFRREMEDNDYTPLEVFRVDQPFNLTKAVQIGLISHQLLKVGMRLEITGFDQENMVRDDGVKHLVYGTMTIVNRSMCPVQIPGLWEEYLCLLPPPGSNVWASVEDIGSPVFFQGKVVGVLSPIYIDYKNNYTTIQRLRPSSVWINKVLSYDINNNIGLLAIPVNENDTASDEEKIPYFRPPVPIDLPKIDPDIAATTIRKPPVTTEEYQDHFDTDYDQEPDHEEDDGLEGKFGFKYETDPEQESMRNGIGREHEKSEEKTEYKPLRHRFWPRNTQSQPNDGYVRMNKFVVDPNLDRFDTSSKRRTKNSSFRVILNIALHISSYLCLQMISNLYVSEFK</sequence>